<dbReference type="AlphaFoldDB" id="A0A1Y2CPF1"/>
<dbReference type="PRINTS" id="PR01802">
    <property type="entry name" value="SYNEMBRYN"/>
</dbReference>
<proteinExistence type="inferred from homology"/>
<evidence type="ECO:0000313" key="8">
    <source>
        <dbReference type="Proteomes" id="UP000193642"/>
    </source>
</evidence>
<dbReference type="GO" id="GO:0007186">
    <property type="term" value="P:G protein-coupled receptor signaling pathway"/>
    <property type="evidence" value="ECO:0007669"/>
    <property type="project" value="TreeGrafter"/>
</dbReference>
<name>A0A1Y2CPF1_9FUNG</name>
<dbReference type="Gene3D" id="1.25.10.10">
    <property type="entry name" value="Leucine-rich Repeat Variant"/>
    <property type="match status" value="1"/>
</dbReference>
<protein>
    <submittedName>
        <fullName evidence="7">Uncharacterized protein</fullName>
    </submittedName>
</protein>
<feature type="compositionally biased region" description="Basic and acidic residues" evidence="6">
    <location>
        <begin position="553"/>
        <end position="565"/>
    </location>
</feature>
<keyword evidence="4" id="KW-0344">Guanine-nucleotide releasing factor</keyword>
<dbReference type="PANTHER" id="PTHR12425">
    <property type="entry name" value="SYNEMBRYN"/>
    <property type="match status" value="1"/>
</dbReference>
<dbReference type="InterPro" id="IPR019318">
    <property type="entry name" value="Gua_nucleotide_exch_fac_Ric8"/>
</dbReference>
<comment type="subcellular location">
    <subcellularLocation>
        <location evidence="1">Cytoplasm</location>
        <location evidence="1">Cell cortex</location>
    </subcellularLocation>
</comment>
<dbReference type="GO" id="GO:0005085">
    <property type="term" value="F:guanyl-nucleotide exchange factor activity"/>
    <property type="evidence" value="ECO:0007669"/>
    <property type="project" value="UniProtKB-KW"/>
</dbReference>
<evidence type="ECO:0000256" key="3">
    <source>
        <dbReference type="ARBA" id="ARBA00022490"/>
    </source>
</evidence>
<dbReference type="InterPro" id="IPR008376">
    <property type="entry name" value="Chaperone_Ric-8_A/B"/>
</dbReference>
<comment type="similarity">
    <text evidence="2">Belongs to the synembryn family.</text>
</comment>
<comment type="caution">
    <text evidence="7">The sequence shown here is derived from an EMBL/GenBank/DDBJ whole genome shotgun (WGS) entry which is preliminary data.</text>
</comment>
<evidence type="ECO:0000256" key="5">
    <source>
        <dbReference type="ARBA" id="ARBA00023186"/>
    </source>
</evidence>
<evidence type="ECO:0000256" key="1">
    <source>
        <dbReference type="ARBA" id="ARBA00004544"/>
    </source>
</evidence>
<keyword evidence="8" id="KW-1185">Reference proteome</keyword>
<dbReference type="Pfam" id="PF10165">
    <property type="entry name" value="Ric8"/>
    <property type="match status" value="1"/>
</dbReference>
<sequence>MSLVTPLGLPTAHLIKQTALLQVVSSTLSAFTAKHASDQTFVGEKGLFSVTDKRDSVTALCAALTQKLDNYDSASEDEKSLLDAWRQWPEDVTVLALQTLKILGREVEGSESLQSESGIKMLMAHIGYFEQDSTFTPTPVSVEAMKCLVNCLHVNEQSRDKFVELNGIEMTLKFLENERLSMDAKFLALRFLFLLSGHSSVYAERLGKSENLGQQLHTLIQPYFQHLLEQKRISSGMGNELSIPDEILKIVFNVSMSRAVEGAGLGGLLGGLKGNSTPEEKAERRAAENQKKIEAVKGFEMFLPILVDIITCIPINEKDPLSPPHSFAINCLLNFPASPDFFLSWLPGPNKDKIPEQLCKILSLSLALAMPYNVENAIPLELVSSPIPGEPNYSKLRADEIIPPVVLILKDLANCHEKLRAVLREMLTPESIDRTKKLDSTDTTVARLIRMMTSISCENLKTCVGELLYALFDEDASKLTSYIGYGNAAGFLFQRGIMSDPNGGSQQTRPSSSSSDRTAHDSEEYEIYDGPRDAKGKSKAQPKINPITGEIMSDEKQTNEEWDRLSDAEKEYETHKLMEMLEKLNKSGIIKAVRKEDIEGQGAGGSGTGK</sequence>
<evidence type="ECO:0000256" key="4">
    <source>
        <dbReference type="ARBA" id="ARBA00022658"/>
    </source>
</evidence>
<dbReference type="EMBL" id="MCGO01000010">
    <property type="protein sequence ID" value="ORY48910.1"/>
    <property type="molecule type" value="Genomic_DNA"/>
</dbReference>
<evidence type="ECO:0000256" key="6">
    <source>
        <dbReference type="SAM" id="MobiDB-lite"/>
    </source>
</evidence>
<dbReference type="SUPFAM" id="SSF48371">
    <property type="entry name" value="ARM repeat"/>
    <property type="match status" value="1"/>
</dbReference>
<dbReference type="InterPro" id="IPR011989">
    <property type="entry name" value="ARM-like"/>
</dbReference>
<accession>A0A1Y2CPF1</accession>
<evidence type="ECO:0000313" key="7">
    <source>
        <dbReference type="EMBL" id="ORY48910.1"/>
    </source>
</evidence>
<organism evidence="7 8">
    <name type="scientific">Rhizoclosmatium globosum</name>
    <dbReference type="NCBI Taxonomy" id="329046"/>
    <lineage>
        <taxon>Eukaryota</taxon>
        <taxon>Fungi</taxon>
        <taxon>Fungi incertae sedis</taxon>
        <taxon>Chytridiomycota</taxon>
        <taxon>Chytridiomycota incertae sedis</taxon>
        <taxon>Chytridiomycetes</taxon>
        <taxon>Chytridiales</taxon>
        <taxon>Chytriomycetaceae</taxon>
        <taxon>Rhizoclosmatium</taxon>
    </lineage>
</organism>
<keyword evidence="3" id="KW-0963">Cytoplasm</keyword>
<keyword evidence="5" id="KW-0143">Chaperone</keyword>
<gene>
    <name evidence="7" type="ORF">BCR33DRAFT_781923</name>
</gene>
<dbReference type="GO" id="GO:0005938">
    <property type="term" value="C:cell cortex"/>
    <property type="evidence" value="ECO:0007669"/>
    <property type="project" value="UniProtKB-SubCell"/>
</dbReference>
<dbReference type="STRING" id="329046.A0A1Y2CPF1"/>
<dbReference type="Proteomes" id="UP000193642">
    <property type="component" value="Unassembled WGS sequence"/>
</dbReference>
<dbReference type="InterPro" id="IPR016024">
    <property type="entry name" value="ARM-type_fold"/>
</dbReference>
<feature type="region of interest" description="Disordered" evidence="6">
    <location>
        <begin position="499"/>
        <end position="565"/>
    </location>
</feature>
<dbReference type="GO" id="GO:0001965">
    <property type="term" value="F:G-protein alpha-subunit binding"/>
    <property type="evidence" value="ECO:0007669"/>
    <property type="project" value="TreeGrafter"/>
</dbReference>
<dbReference type="OrthoDB" id="5585685at2759"/>
<evidence type="ECO:0000256" key="2">
    <source>
        <dbReference type="ARBA" id="ARBA00009049"/>
    </source>
</evidence>
<dbReference type="PANTHER" id="PTHR12425:SF5">
    <property type="entry name" value="SYNEMBRYN"/>
    <property type="match status" value="1"/>
</dbReference>
<reference evidence="7 8" key="1">
    <citation type="submission" date="2016-07" db="EMBL/GenBank/DDBJ databases">
        <title>Pervasive Adenine N6-methylation of Active Genes in Fungi.</title>
        <authorList>
            <consortium name="DOE Joint Genome Institute"/>
            <person name="Mondo S.J."/>
            <person name="Dannebaum R.O."/>
            <person name="Kuo R.C."/>
            <person name="Labutti K."/>
            <person name="Haridas S."/>
            <person name="Kuo A."/>
            <person name="Salamov A."/>
            <person name="Ahrendt S.R."/>
            <person name="Lipzen A."/>
            <person name="Sullivan W."/>
            <person name="Andreopoulos W.B."/>
            <person name="Clum A."/>
            <person name="Lindquist E."/>
            <person name="Daum C."/>
            <person name="Ramamoorthy G.K."/>
            <person name="Gryganskyi A."/>
            <person name="Culley D."/>
            <person name="Magnuson J.K."/>
            <person name="James T.Y."/>
            <person name="O'Malley M.A."/>
            <person name="Stajich J.E."/>
            <person name="Spatafora J.W."/>
            <person name="Visel A."/>
            <person name="Grigoriev I.V."/>
        </authorList>
    </citation>
    <scope>NUCLEOTIDE SEQUENCE [LARGE SCALE GENOMIC DNA]</scope>
    <source>
        <strain evidence="7 8">JEL800</strain>
    </source>
</reference>